<accession>A0A345IDZ0</accession>
<dbReference type="InterPro" id="IPR036365">
    <property type="entry name" value="PGBD-like_sf"/>
</dbReference>
<evidence type="ECO:0000256" key="1">
    <source>
        <dbReference type="SAM" id="MobiDB-lite"/>
    </source>
</evidence>
<protein>
    <submittedName>
        <fullName evidence="4">Peptidoglycan-binding protein</fullName>
    </submittedName>
</protein>
<sequence length="257" mass="26763">MSALSRFAVLGVLLLTPALAAVTPQEVERTADTAALAVDGLIAPCPASVRQASASARCVTSDLNLAATRKALSAASKLTLYGAWRTDGQGRVYNWVTLPSGYVNIGIVPGSDGAGTSLILLTPSAQKPAPQPAATQPAATQPAAQPPTTQPTAAAKAQAPAPVPAFKRALRLTHPRMNGADVRQLQLRLMVVSKVDPGQGGDGWFGPVTEAHVIVFQIANGLKPTGVVDLTTWNALFSANARYFDAQAAQELAKRRR</sequence>
<feature type="chain" id="PRO_5016684557" evidence="2">
    <location>
        <begin position="21"/>
        <end position="257"/>
    </location>
</feature>
<dbReference type="Gene3D" id="1.10.101.10">
    <property type="entry name" value="PGBD-like superfamily/PGBD"/>
    <property type="match status" value="1"/>
</dbReference>
<name>A0A345IDZ0_9DEIO</name>
<dbReference type="AlphaFoldDB" id="A0A345IDZ0"/>
<evidence type="ECO:0000259" key="3">
    <source>
        <dbReference type="Pfam" id="PF01471"/>
    </source>
</evidence>
<dbReference type="EMBL" id="CP031158">
    <property type="protein sequence ID" value="AXG97912.1"/>
    <property type="molecule type" value="Genomic_DNA"/>
</dbReference>
<organism evidence="4 5">
    <name type="scientific">Deinococcus wulumuqiensis</name>
    <dbReference type="NCBI Taxonomy" id="980427"/>
    <lineage>
        <taxon>Bacteria</taxon>
        <taxon>Thermotogati</taxon>
        <taxon>Deinococcota</taxon>
        <taxon>Deinococci</taxon>
        <taxon>Deinococcales</taxon>
        <taxon>Deinococcaceae</taxon>
        <taxon>Deinococcus</taxon>
    </lineage>
</organism>
<dbReference type="KEGG" id="dwu:DVJ83_00575"/>
<dbReference type="RefSeq" id="WP_114671031.1">
    <property type="nucleotide sequence ID" value="NZ_CP031158.1"/>
</dbReference>
<feature type="signal peptide" evidence="2">
    <location>
        <begin position="1"/>
        <end position="20"/>
    </location>
</feature>
<feature type="domain" description="Peptidoglycan binding-like" evidence="3">
    <location>
        <begin position="178"/>
        <end position="236"/>
    </location>
</feature>
<proteinExistence type="predicted"/>
<evidence type="ECO:0000313" key="4">
    <source>
        <dbReference type="EMBL" id="AXG97912.1"/>
    </source>
</evidence>
<dbReference type="InterPro" id="IPR002477">
    <property type="entry name" value="Peptidoglycan-bd-like"/>
</dbReference>
<feature type="compositionally biased region" description="Low complexity" evidence="1">
    <location>
        <begin position="150"/>
        <end position="160"/>
    </location>
</feature>
<dbReference type="Proteomes" id="UP000253744">
    <property type="component" value="Chromosome"/>
</dbReference>
<feature type="compositionally biased region" description="Low complexity" evidence="1">
    <location>
        <begin position="125"/>
        <end position="143"/>
    </location>
</feature>
<keyword evidence="2" id="KW-0732">Signal</keyword>
<dbReference type="Pfam" id="PF01471">
    <property type="entry name" value="PG_binding_1"/>
    <property type="match status" value="1"/>
</dbReference>
<evidence type="ECO:0000256" key="2">
    <source>
        <dbReference type="SAM" id="SignalP"/>
    </source>
</evidence>
<feature type="region of interest" description="Disordered" evidence="1">
    <location>
        <begin position="125"/>
        <end position="161"/>
    </location>
</feature>
<evidence type="ECO:0000313" key="5">
    <source>
        <dbReference type="Proteomes" id="UP000253744"/>
    </source>
</evidence>
<dbReference type="STRING" id="1288484.GCA_000348665_00929"/>
<dbReference type="SUPFAM" id="SSF47090">
    <property type="entry name" value="PGBD-like"/>
    <property type="match status" value="1"/>
</dbReference>
<gene>
    <name evidence="4" type="ORF">DVJ83_00575</name>
</gene>
<dbReference type="InterPro" id="IPR036366">
    <property type="entry name" value="PGBDSf"/>
</dbReference>
<reference evidence="4 5" key="1">
    <citation type="submission" date="2018-07" db="EMBL/GenBank/DDBJ databases">
        <title>Complete Genome and Methylome Analysis of Deinococcus wulumuqiensis NEB 479.</title>
        <authorList>
            <person name="Fomenkov A."/>
            <person name="Luyten Y."/>
            <person name="Vincze T."/>
            <person name="Anton B.P."/>
            <person name="Clark T."/>
            <person name="Roberts R.J."/>
            <person name="Morgan R.D."/>
        </authorList>
    </citation>
    <scope>NUCLEOTIDE SEQUENCE [LARGE SCALE GENOMIC DNA]</scope>
    <source>
        <strain evidence="4 5">NEB 479</strain>
    </source>
</reference>